<proteinExistence type="predicted"/>
<evidence type="ECO:0000256" key="3">
    <source>
        <dbReference type="ARBA" id="ARBA00023163"/>
    </source>
</evidence>
<comment type="caution">
    <text evidence="5">The sequence shown here is derived from an EMBL/GenBank/DDBJ whole genome shotgun (WGS) entry which is preliminary data.</text>
</comment>
<dbReference type="EMBL" id="AAOT01000036">
    <property type="protein sequence ID" value="EAR50111.1"/>
    <property type="molecule type" value="Genomic_DNA"/>
</dbReference>
<dbReference type="AlphaFoldDB" id="Q2CBU3"/>
<evidence type="ECO:0000313" key="5">
    <source>
        <dbReference type="EMBL" id="EAR50111.1"/>
    </source>
</evidence>
<sequence>MSLTLQRARSSTDIATALRAEICAGRAGALLHEGELAERFGVSRTPVRQALQRLAYERMVTVKSGVGTMVVRLQPEQRDDDIAVAAALLDAAAACAGPAPLPARATLTFAGFGGMLDQRPALGAEEYFELRARLLAALVELIPSEILADAYRAAGWRLIRWRMAAVAEDAAAETDALRRLLDAAGAGLESGTAAALFTALARAERAG</sequence>
<dbReference type="PANTHER" id="PTHR43537:SF5">
    <property type="entry name" value="UXU OPERON TRANSCRIPTIONAL REGULATOR"/>
    <property type="match status" value="1"/>
</dbReference>
<evidence type="ECO:0000259" key="4">
    <source>
        <dbReference type="PROSITE" id="PS50949"/>
    </source>
</evidence>
<organism evidence="5 6">
    <name type="scientific">Oceanicola granulosus (strain ATCC BAA-861 / DSM 15982 / KCTC 12143 / HTCC2516)</name>
    <dbReference type="NCBI Taxonomy" id="314256"/>
    <lineage>
        <taxon>Bacteria</taxon>
        <taxon>Pseudomonadati</taxon>
        <taxon>Pseudomonadota</taxon>
        <taxon>Alphaproteobacteria</taxon>
        <taxon>Rhodobacterales</taxon>
        <taxon>Roseobacteraceae</taxon>
        <taxon>Oceanicola</taxon>
    </lineage>
</organism>
<dbReference type="InterPro" id="IPR036390">
    <property type="entry name" value="WH_DNA-bd_sf"/>
</dbReference>
<reference evidence="5 6" key="1">
    <citation type="journal article" date="2010" name="J. Bacteriol.">
        <title>Genome sequences of Oceanicola granulosus HTCC2516(T) and Oceanicola batsensis HTCC2597(TDelta).</title>
        <authorList>
            <person name="Thrash J.C."/>
            <person name="Cho J.C."/>
            <person name="Vergin K.L."/>
            <person name="Giovannoni S.J."/>
        </authorList>
    </citation>
    <scope>NUCLEOTIDE SEQUENCE [LARGE SCALE GENOMIC DNA]</scope>
    <source>
        <strain evidence="6">ATCC BAA-861 / DSM 15982 / KCTC 12143 / HTCC2516</strain>
    </source>
</reference>
<keyword evidence="6" id="KW-1185">Reference proteome</keyword>
<dbReference type="Proteomes" id="UP000003635">
    <property type="component" value="Unassembled WGS sequence"/>
</dbReference>
<dbReference type="HOGENOM" id="CLU_1466785_0_0_5"/>
<protein>
    <submittedName>
        <fullName evidence="5">Regulatory protein GntR, HTH:GntR, C-terminal</fullName>
    </submittedName>
</protein>
<name>Q2CBU3_OCEGH</name>
<dbReference type="GO" id="GO:0003677">
    <property type="term" value="F:DNA binding"/>
    <property type="evidence" value="ECO:0007669"/>
    <property type="project" value="UniProtKB-KW"/>
</dbReference>
<keyword evidence="3" id="KW-0804">Transcription</keyword>
<dbReference type="PROSITE" id="PS50949">
    <property type="entry name" value="HTH_GNTR"/>
    <property type="match status" value="1"/>
</dbReference>
<keyword evidence="2" id="KW-0238">DNA-binding</keyword>
<dbReference type="eggNOG" id="COG1802">
    <property type="taxonomic scope" value="Bacteria"/>
</dbReference>
<dbReference type="SUPFAM" id="SSF46785">
    <property type="entry name" value="Winged helix' DNA-binding domain"/>
    <property type="match status" value="1"/>
</dbReference>
<dbReference type="GO" id="GO:0003700">
    <property type="term" value="F:DNA-binding transcription factor activity"/>
    <property type="evidence" value="ECO:0007669"/>
    <property type="project" value="InterPro"/>
</dbReference>
<dbReference type="OrthoDB" id="7618373at2"/>
<dbReference type="InterPro" id="IPR036388">
    <property type="entry name" value="WH-like_DNA-bd_sf"/>
</dbReference>
<dbReference type="SMART" id="SM00345">
    <property type="entry name" value="HTH_GNTR"/>
    <property type="match status" value="1"/>
</dbReference>
<dbReference type="PRINTS" id="PR00035">
    <property type="entry name" value="HTHGNTR"/>
</dbReference>
<keyword evidence="1" id="KW-0805">Transcription regulation</keyword>
<dbReference type="PANTHER" id="PTHR43537">
    <property type="entry name" value="TRANSCRIPTIONAL REGULATOR, GNTR FAMILY"/>
    <property type="match status" value="1"/>
</dbReference>
<evidence type="ECO:0000256" key="1">
    <source>
        <dbReference type="ARBA" id="ARBA00023015"/>
    </source>
</evidence>
<evidence type="ECO:0000256" key="2">
    <source>
        <dbReference type="ARBA" id="ARBA00023125"/>
    </source>
</evidence>
<dbReference type="RefSeq" id="WP_007257269.1">
    <property type="nucleotide sequence ID" value="NZ_CH724112.1"/>
</dbReference>
<gene>
    <name evidence="5" type="ORF">OG2516_18875</name>
</gene>
<evidence type="ECO:0000313" key="6">
    <source>
        <dbReference type="Proteomes" id="UP000003635"/>
    </source>
</evidence>
<accession>Q2CBU3</accession>
<dbReference type="InterPro" id="IPR000524">
    <property type="entry name" value="Tscrpt_reg_HTH_GntR"/>
</dbReference>
<feature type="domain" description="HTH gntR-type" evidence="4">
    <location>
        <begin position="8"/>
        <end position="73"/>
    </location>
</feature>
<dbReference type="Pfam" id="PF00392">
    <property type="entry name" value="GntR"/>
    <property type="match status" value="1"/>
</dbReference>
<dbReference type="Gene3D" id="1.10.10.10">
    <property type="entry name" value="Winged helix-like DNA-binding domain superfamily/Winged helix DNA-binding domain"/>
    <property type="match status" value="1"/>
</dbReference>